<evidence type="ECO:0000313" key="1">
    <source>
        <dbReference type="EMBL" id="CAF4820013.1"/>
    </source>
</evidence>
<evidence type="ECO:0008006" key="3">
    <source>
        <dbReference type="Google" id="ProtNLM"/>
    </source>
</evidence>
<dbReference type="EMBL" id="CAJOBZ010000008">
    <property type="protein sequence ID" value="CAF4820013.1"/>
    <property type="molecule type" value="Genomic_DNA"/>
</dbReference>
<reference evidence="1" key="1">
    <citation type="submission" date="2021-02" db="EMBL/GenBank/DDBJ databases">
        <authorList>
            <person name="Steward A R."/>
        </authorList>
    </citation>
    <scope>NUCLEOTIDE SEQUENCE</scope>
</reference>
<dbReference type="OrthoDB" id="7204491at2759"/>
<name>A0A821QEP7_9NEOP</name>
<accession>A0A821QEP7</accession>
<dbReference type="AlphaFoldDB" id="A0A821QEP7"/>
<dbReference type="Proteomes" id="UP000663880">
    <property type="component" value="Unassembled WGS sequence"/>
</dbReference>
<organism evidence="1 2">
    <name type="scientific">Pieris macdunnoughi</name>
    <dbReference type="NCBI Taxonomy" id="345717"/>
    <lineage>
        <taxon>Eukaryota</taxon>
        <taxon>Metazoa</taxon>
        <taxon>Ecdysozoa</taxon>
        <taxon>Arthropoda</taxon>
        <taxon>Hexapoda</taxon>
        <taxon>Insecta</taxon>
        <taxon>Pterygota</taxon>
        <taxon>Neoptera</taxon>
        <taxon>Endopterygota</taxon>
        <taxon>Lepidoptera</taxon>
        <taxon>Glossata</taxon>
        <taxon>Ditrysia</taxon>
        <taxon>Papilionoidea</taxon>
        <taxon>Pieridae</taxon>
        <taxon>Pierinae</taxon>
        <taxon>Pieris</taxon>
    </lineage>
</organism>
<keyword evidence="2" id="KW-1185">Reference proteome</keyword>
<protein>
    <recommendedName>
        <fullName evidence="3">FLYWCH-type domain-containing protein</fullName>
    </recommendedName>
</protein>
<proteinExistence type="predicted"/>
<sequence>MIDGYTYSQYRDVYWYCSAKFQGCKARVRYTGVEVVKVMTDHTHPPPKIAIQKYIHNENDEIIMIPSSRSKKHLLMLHGYTYSQRNYGPHWYCSSTQTQKCPARLHLFNNKLEKIMTDHTHPPPKYLCKNGKYIKV</sequence>
<comment type="caution">
    <text evidence="1">The sequence shown here is derived from an EMBL/GenBank/DDBJ whole genome shotgun (WGS) entry which is preliminary data.</text>
</comment>
<dbReference type="Gene3D" id="2.20.25.240">
    <property type="match status" value="2"/>
</dbReference>
<gene>
    <name evidence="1" type="ORF">PMACD_LOCUS4539</name>
</gene>
<evidence type="ECO:0000313" key="2">
    <source>
        <dbReference type="Proteomes" id="UP000663880"/>
    </source>
</evidence>